<dbReference type="EMBL" id="CAADFA010000157">
    <property type="protein sequence ID" value="VFJ55425.1"/>
    <property type="molecule type" value="Genomic_DNA"/>
</dbReference>
<dbReference type="EMBL" id="CAADEZ010000174">
    <property type="protein sequence ID" value="VFJ56752.1"/>
    <property type="molecule type" value="Genomic_DNA"/>
</dbReference>
<name>A0A450SNK8_9GAMM</name>
<protein>
    <submittedName>
        <fullName evidence="1">Uncharacterized conserved protein, DUF697 family</fullName>
    </submittedName>
</protein>
<evidence type="ECO:0000313" key="3">
    <source>
        <dbReference type="EMBL" id="VFK14675.1"/>
    </source>
</evidence>
<gene>
    <name evidence="2" type="ORF">BECKFM1743A_GA0114220_101743</name>
    <name evidence="3" type="ORF">BECKFM1743B_GA0114221_103342</name>
    <name evidence="1" type="ORF">BECKFM1743C_GA0114222_101573</name>
</gene>
<accession>A0A450SNK8</accession>
<evidence type="ECO:0000313" key="2">
    <source>
        <dbReference type="EMBL" id="VFJ56752.1"/>
    </source>
</evidence>
<organism evidence="1">
    <name type="scientific">Candidatus Kentrum sp. FM</name>
    <dbReference type="NCBI Taxonomy" id="2126340"/>
    <lineage>
        <taxon>Bacteria</taxon>
        <taxon>Pseudomonadati</taxon>
        <taxon>Pseudomonadota</taxon>
        <taxon>Gammaproteobacteria</taxon>
        <taxon>Candidatus Kentrum</taxon>
    </lineage>
</organism>
<evidence type="ECO:0000313" key="1">
    <source>
        <dbReference type="EMBL" id="VFJ55425.1"/>
    </source>
</evidence>
<dbReference type="AlphaFoldDB" id="A0A450SNK8"/>
<sequence length="151" mass="16190">MIVDRIATLFCSEKDSISKVIIHGAAAEASIVGLATAQMPGDRLVIGAQQIALVLHLADVYEKRLDRAGAIAIVRAAMAAAFTRETVNQVLKYVPGIGNIANMAVAGSITESTGWMAVRMFKDGTWFEITKDRGDLARTKNYHGGQIKSLS</sequence>
<proteinExistence type="predicted"/>
<dbReference type="EMBL" id="CAADFL010000334">
    <property type="protein sequence ID" value="VFK14675.1"/>
    <property type="molecule type" value="Genomic_DNA"/>
</dbReference>
<reference evidence="1" key="1">
    <citation type="submission" date="2019-02" db="EMBL/GenBank/DDBJ databases">
        <authorList>
            <person name="Gruber-Vodicka R. H."/>
            <person name="Seah K. B. B."/>
        </authorList>
    </citation>
    <scope>NUCLEOTIDE SEQUENCE</scope>
    <source>
        <strain evidence="2">BECK_BZ163</strain>
        <strain evidence="3">BECK_BZ164</strain>
        <strain evidence="1">BECK_BZ165</strain>
    </source>
</reference>